<dbReference type="Proteomes" id="UP001322277">
    <property type="component" value="Chromosome 1"/>
</dbReference>
<keyword evidence="2" id="KW-1185">Reference proteome</keyword>
<dbReference type="EMBL" id="CP137305">
    <property type="protein sequence ID" value="WQF76025.1"/>
    <property type="molecule type" value="Genomic_DNA"/>
</dbReference>
<dbReference type="AlphaFoldDB" id="A0AAX4HYJ5"/>
<evidence type="ECO:0000313" key="1">
    <source>
        <dbReference type="EMBL" id="WQF76025.1"/>
    </source>
</evidence>
<name>A0AAX4HYJ5_9PEZI</name>
<proteinExistence type="predicted"/>
<reference evidence="2" key="1">
    <citation type="journal article" date="2023" name="bioRxiv">
        <title>Complete genome of the Medicago anthracnose fungus, Colletotrichum destructivum, reveals a mini-chromosome-like region within a core chromosome.</title>
        <authorList>
            <person name="Lapalu N."/>
            <person name="Simon A."/>
            <person name="Lu A."/>
            <person name="Plaumann P.-L."/>
            <person name="Amselem J."/>
            <person name="Pigne S."/>
            <person name="Auger A."/>
            <person name="Koch C."/>
            <person name="Dallery J.-F."/>
            <person name="O'Connell R.J."/>
        </authorList>
    </citation>
    <scope>NUCLEOTIDE SEQUENCE [LARGE SCALE GENOMIC DNA]</scope>
    <source>
        <strain evidence="2">CBS 520.97</strain>
    </source>
</reference>
<gene>
    <name evidence="1" type="ORF">CDEST_01039</name>
</gene>
<sequence>MHMHIYSVQSLTVSSRCQPSPAQVHKNISPHSITSIAHPRDLTPHQKAAEHRHLFVLCSSKVDNLARQVVSTRTQQVWRRGQVSRLCRATEPETGYDGTYRRPSVFTGTILGFLRHLALLHCSVLSSLSPFSPPTSLIPKNDRVPCKDKVPFPHYVPVLFPVQGRGSLAGDFLQTAGYLSSPLPRGL</sequence>
<dbReference type="RefSeq" id="XP_062773249.1">
    <property type="nucleotide sequence ID" value="XM_062917198.1"/>
</dbReference>
<protein>
    <submittedName>
        <fullName evidence="1">Uncharacterized protein</fullName>
    </submittedName>
</protein>
<dbReference type="KEGG" id="cdet:87937542"/>
<accession>A0AAX4HYJ5</accession>
<evidence type="ECO:0000313" key="2">
    <source>
        <dbReference type="Proteomes" id="UP001322277"/>
    </source>
</evidence>
<dbReference type="GeneID" id="87937542"/>
<organism evidence="1 2">
    <name type="scientific">Colletotrichum destructivum</name>
    <dbReference type="NCBI Taxonomy" id="34406"/>
    <lineage>
        <taxon>Eukaryota</taxon>
        <taxon>Fungi</taxon>
        <taxon>Dikarya</taxon>
        <taxon>Ascomycota</taxon>
        <taxon>Pezizomycotina</taxon>
        <taxon>Sordariomycetes</taxon>
        <taxon>Hypocreomycetidae</taxon>
        <taxon>Glomerellales</taxon>
        <taxon>Glomerellaceae</taxon>
        <taxon>Colletotrichum</taxon>
        <taxon>Colletotrichum destructivum species complex</taxon>
    </lineage>
</organism>